<keyword evidence="3 6" id="KW-0378">Hydrolase</keyword>
<dbReference type="KEGG" id="puo:RZN69_10070"/>
<proteinExistence type="inferred from homology"/>
<dbReference type="GO" id="GO:0046872">
    <property type="term" value="F:metal ion binding"/>
    <property type="evidence" value="ECO:0007669"/>
    <property type="project" value="UniProtKB-KW"/>
</dbReference>
<dbReference type="GO" id="GO:0006013">
    <property type="term" value="P:mannose metabolic process"/>
    <property type="evidence" value="ECO:0007669"/>
    <property type="project" value="InterPro"/>
</dbReference>
<dbReference type="EMBL" id="CP136920">
    <property type="protein sequence ID" value="WOO43435.1"/>
    <property type="molecule type" value="Genomic_DNA"/>
</dbReference>
<dbReference type="SUPFAM" id="SSF88688">
    <property type="entry name" value="Families 57/38 glycoside transferase middle domain"/>
    <property type="match status" value="1"/>
</dbReference>
<organism evidence="6 7">
    <name type="scientific">Rubellicoccus peritrichatus</name>
    <dbReference type="NCBI Taxonomy" id="3080537"/>
    <lineage>
        <taxon>Bacteria</taxon>
        <taxon>Pseudomonadati</taxon>
        <taxon>Verrucomicrobiota</taxon>
        <taxon>Opitutia</taxon>
        <taxon>Puniceicoccales</taxon>
        <taxon>Cerasicoccaceae</taxon>
        <taxon>Rubellicoccus</taxon>
    </lineage>
</organism>
<dbReference type="InterPro" id="IPR028995">
    <property type="entry name" value="Glyco_hydro_57/38_cen_sf"/>
</dbReference>
<dbReference type="InterPro" id="IPR011682">
    <property type="entry name" value="Glyco_hydro_38_C"/>
</dbReference>
<evidence type="ECO:0000259" key="5">
    <source>
        <dbReference type="SMART" id="SM00872"/>
    </source>
</evidence>
<accession>A0AAQ3LGH4</accession>
<dbReference type="InterPro" id="IPR027291">
    <property type="entry name" value="Glyco_hydro_38_N_sf"/>
</dbReference>
<dbReference type="SMART" id="SM00872">
    <property type="entry name" value="Alpha-mann_mid"/>
    <property type="match status" value="1"/>
</dbReference>
<dbReference type="InterPro" id="IPR011013">
    <property type="entry name" value="Gal_mutarotase_sf_dom"/>
</dbReference>
<sequence length="918" mass="104870">MAKETESRNAPVSAHQKSSQVREAHYILSTHWDREFYQDFEGFRHRLIKIIDDIINGWETGELEGPLQLDGQVVPIEDYLEVRQSKREQIGKLIRDGHIILGPWYTMPDSFIVSGESLVRNLEMGIQQTRQLGAEPSRAVNCCDIFGFCSQLPQILNGFGIDFAFIWRGTNNHEHRNIKWLGADQTELLCYRFGINSYWGYGVHVRHANDHDHSHNESSFAKDLEHFLNHEADRSATDPILLFDGIDHSAWDAKNYNFLKPHFSKNLGAYTIKHSTLDDYANSVREQAHRITIELQNELREPTRKGLKENGQAVLSGVMSNRVWIKQQNRECESLLCQQTEPLTTATSAILGTEYPGEHLGLAWKHLLQNHFHDTIYGSVTDDAQEDIKYRFSHAKKIAEELSNHAMAEIGANIIGECGDNEVRMLTFNPSFQAIQKIVDCEVWVPENWVTPCTNPQQDWTLKDFNENTYDFQLLEHPIPDKRYWTFPDKEPLHRKGYKLRIAFEVDLPALGYYCLKLTKDGGKEFHQKAFDNDSVSVSDRSLENSLLKIKINDDGSCELKDKVRDQTYKDLLVFEDSGDAGNHFYYIEPKHQKYVHSKGSKTETKVLHHGPMLGTILIKSVMIVPTSLNTDKSARSEEKTELVIESKMTLRKGSDQLEVETNVINNAENHRLRVLLTTSANSPTYLTDTPFDQIERDVMMRHDSGDIGEPWPGTQPQLSWTAIRGNTRGLALFADGLTESMVCDTDEQPIALTLFRSISDFKFVNRNQKAQLLGSLNFRYWIKPINQDTDLSQLHQIGQQITAGIPTKTITSSDQIRYSTKSNLPPFQQWCEVSKEIVVSSFRTIDGDIEIRAFNPASESKEMRIDLSGWPNVQSEEAKWRITNMEGIDISKENSLRDGIISSQVGPKKVVTLRITV</sequence>
<evidence type="ECO:0000256" key="4">
    <source>
        <dbReference type="ARBA" id="ARBA00023295"/>
    </source>
</evidence>
<dbReference type="Gene3D" id="1.20.1270.50">
    <property type="entry name" value="Glycoside hydrolase family 38, central domain"/>
    <property type="match status" value="1"/>
</dbReference>
<dbReference type="Pfam" id="PF07748">
    <property type="entry name" value="Glyco_hydro_38C"/>
    <property type="match status" value="1"/>
</dbReference>
<keyword evidence="2" id="KW-0479">Metal-binding</keyword>
<dbReference type="InterPro" id="IPR037094">
    <property type="entry name" value="Glyco_hydro_38_cen_sf"/>
</dbReference>
<name>A0AAQ3LGH4_9BACT</name>
<dbReference type="GO" id="GO:0030246">
    <property type="term" value="F:carbohydrate binding"/>
    <property type="evidence" value="ECO:0007669"/>
    <property type="project" value="InterPro"/>
</dbReference>
<evidence type="ECO:0000256" key="2">
    <source>
        <dbReference type="ARBA" id="ARBA00022723"/>
    </source>
</evidence>
<keyword evidence="7" id="KW-1185">Reference proteome</keyword>
<dbReference type="Proteomes" id="UP001304300">
    <property type="component" value="Chromosome"/>
</dbReference>
<comment type="similarity">
    <text evidence="1">Belongs to the glycosyl hydrolase 38 family.</text>
</comment>
<evidence type="ECO:0000256" key="3">
    <source>
        <dbReference type="ARBA" id="ARBA00022801"/>
    </source>
</evidence>
<dbReference type="GO" id="GO:0004559">
    <property type="term" value="F:alpha-mannosidase activity"/>
    <property type="evidence" value="ECO:0007669"/>
    <property type="project" value="InterPro"/>
</dbReference>
<dbReference type="InterPro" id="IPR011330">
    <property type="entry name" value="Glyco_hydro/deAcase_b/a-brl"/>
</dbReference>
<dbReference type="GO" id="GO:0009313">
    <property type="term" value="P:oligosaccharide catabolic process"/>
    <property type="evidence" value="ECO:0007669"/>
    <property type="project" value="TreeGrafter"/>
</dbReference>
<feature type="domain" description="Glycoside hydrolase family 38 central" evidence="5">
    <location>
        <begin position="313"/>
        <end position="392"/>
    </location>
</feature>
<dbReference type="Gene3D" id="2.60.40.2210">
    <property type="match status" value="1"/>
</dbReference>
<dbReference type="Pfam" id="PF09261">
    <property type="entry name" value="Alpha-mann_mid"/>
    <property type="match status" value="1"/>
</dbReference>
<keyword evidence="4" id="KW-0326">Glycosidase</keyword>
<dbReference type="InterPro" id="IPR000602">
    <property type="entry name" value="Glyco_hydro_38_N"/>
</dbReference>
<dbReference type="Pfam" id="PF01074">
    <property type="entry name" value="Glyco_hydro_38N"/>
    <property type="match status" value="1"/>
</dbReference>
<dbReference type="SUPFAM" id="SSF88713">
    <property type="entry name" value="Glycoside hydrolase/deacetylase"/>
    <property type="match status" value="1"/>
</dbReference>
<dbReference type="Gene3D" id="2.70.98.30">
    <property type="entry name" value="Golgi alpha-mannosidase II, domain 4"/>
    <property type="match status" value="1"/>
</dbReference>
<evidence type="ECO:0000313" key="6">
    <source>
        <dbReference type="EMBL" id="WOO43435.1"/>
    </source>
</evidence>
<dbReference type="InterPro" id="IPR015341">
    <property type="entry name" value="Glyco_hydro_38_cen"/>
</dbReference>
<protein>
    <submittedName>
        <fullName evidence="6">Glycoside hydrolase family 38 C-terminal domain-containing protein</fullName>
    </submittedName>
</protein>
<evidence type="ECO:0000256" key="1">
    <source>
        <dbReference type="ARBA" id="ARBA00009792"/>
    </source>
</evidence>
<evidence type="ECO:0000313" key="7">
    <source>
        <dbReference type="Proteomes" id="UP001304300"/>
    </source>
</evidence>
<dbReference type="SUPFAM" id="SSF74650">
    <property type="entry name" value="Galactose mutarotase-like"/>
    <property type="match status" value="1"/>
</dbReference>
<dbReference type="Gene3D" id="3.20.110.10">
    <property type="entry name" value="Glycoside hydrolase 38, N terminal domain"/>
    <property type="match status" value="1"/>
</dbReference>
<dbReference type="PANTHER" id="PTHR46017:SF2">
    <property type="entry name" value="MANNOSYLGLYCERATE HYDROLASE"/>
    <property type="match status" value="1"/>
</dbReference>
<dbReference type="RefSeq" id="WP_317835990.1">
    <property type="nucleotide sequence ID" value="NZ_CP136920.1"/>
</dbReference>
<dbReference type="AlphaFoldDB" id="A0AAQ3LGH4"/>
<gene>
    <name evidence="6" type="ORF">RZN69_10070</name>
</gene>
<dbReference type="PANTHER" id="PTHR46017">
    <property type="entry name" value="ALPHA-MANNOSIDASE 2C1"/>
    <property type="match status" value="1"/>
</dbReference>
<reference evidence="6 7" key="1">
    <citation type="submission" date="2023-10" db="EMBL/GenBank/DDBJ databases">
        <title>Rubellicoccus peritrichatus gen. nov., sp. nov., isolated from an algae of coral reef tank.</title>
        <authorList>
            <person name="Luo J."/>
        </authorList>
    </citation>
    <scope>NUCLEOTIDE SEQUENCE [LARGE SCALE GENOMIC DNA]</scope>
    <source>
        <strain evidence="6 7">CR14</strain>
    </source>
</reference>